<evidence type="ECO:0000313" key="3">
    <source>
        <dbReference type="Proteomes" id="UP000740883"/>
    </source>
</evidence>
<dbReference type="Proteomes" id="UP000740883">
    <property type="component" value="Unassembled WGS sequence"/>
</dbReference>
<organism evidence="2 3">
    <name type="scientific">Nosema granulosis</name>
    <dbReference type="NCBI Taxonomy" id="83296"/>
    <lineage>
        <taxon>Eukaryota</taxon>
        <taxon>Fungi</taxon>
        <taxon>Fungi incertae sedis</taxon>
        <taxon>Microsporidia</taxon>
        <taxon>Nosematidae</taxon>
        <taxon>Nosema</taxon>
    </lineage>
</organism>
<proteinExistence type="predicted"/>
<sequence>MDVTFKAELNEFYQLYIIHGEFNTQCYSLMYCLLKDKTEETYQHLFKTIKAILKRQVLQFYPATVQIVFEKADLFAITTVFPSAVTKECFFYFGKAVWRKVVDLGSKPMHNNNINFRVTVEMITAFSPVPLMKIDEA</sequence>
<dbReference type="InterPro" id="IPR018289">
    <property type="entry name" value="MULE_transposase_dom"/>
</dbReference>
<evidence type="ECO:0000313" key="2">
    <source>
        <dbReference type="EMBL" id="KAF9761223.1"/>
    </source>
</evidence>
<dbReference type="AlphaFoldDB" id="A0A9P6GX30"/>
<dbReference type="Pfam" id="PF10551">
    <property type="entry name" value="MULE"/>
    <property type="match status" value="1"/>
</dbReference>
<protein>
    <recommendedName>
        <fullName evidence="1">MULE transposase domain-containing protein</fullName>
    </recommendedName>
</protein>
<name>A0A9P6GX30_9MICR</name>
<gene>
    <name evidence="2" type="ORF">NGRA_2779</name>
</gene>
<comment type="caution">
    <text evidence="2">The sequence shown here is derived from an EMBL/GenBank/DDBJ whole genome shotgun (WGS) entry which is preliminary data.</text>
</comment>
<dbReference type="OrthoDB" id="6743849at2759"/>
<accession>A0A9P6GX30</accession>
<reference evidence="2 3" key="1">
    <citation type="journal article" date="2020" name="Genome Biol. Evol.">
        <title>Comparative genomics of strictly vertically transmitted, feminizing microsporidia endosymbionts of amphipod crustaceans.</title>
        <authorList>
            <person name="Cormier A."/>
            <person name="Chebbi M.A."/>
            <person name="Giraud I."/>
            <person name="Wattier R."/>
            <person name="Teixeira M."/>
            <person name="Gilbert C."/>
            <person name="Rigaud T."/>
            <person name="Cordaux R."/>
        </authorList>
    </citation>
    <scope>NUCLEOTIDE SEQUENCE [LARGE SCALE GENOMIC DNA]</scope>
    <source>
        <strain evidence="2 3">Ou3-Ou53</strain>
    </source>
</reference>
<evidence type="ECO:0000259" key="1">
    <source>
        <dbReference type="Pfam" id="PF10551"/>
    </source>
</evidence>
<dbReference type="EMBL" id="SBJO01000382">
    <property type="protein sequence ID" value="KAF9761223.1"/>
    <property type="molecule type" value="Genomic_DNA"/>
</dbReference>
<feature type="domain" description="MULE transposase" evidence="1">
    <location>
        <begin position="1"/>
        <end position="93"/>
    </location>
</feature>
<keyword evidence="3" id="KW-1185">Reference proteome</keyword>